<name>A0AAU8JES7_9CYAN</name>
<dbReference type="Gene3D" id="3.90.1580.10">
    <property type="entry name" value="paralog of FGE (formylglycine-generating enzyme)"/>
    <property type="match status" value="1"/>
</dbReference>
<sequence length="153" mass="17966">MRLRAFPRFFEFTRNFSSFDGKKTPFYFGETITTDLANYNGNYTYGDGSKGLYRGKTTEVGTFPPNAFGLYDMHGNIWEWCQDIWQDSYHNYLAVPTDETTEKRQEKIRNVLRGGSWFDYPVNCRSAYRCQGNPARKYEFFGFRVVCLLPETV</sequence>
<dbReference type="InterPro" id="IPR042095">
    <property type="entry name" value="SUMF_sf"/>
</dbReference>
<organism evidence="2">
    <name type="scientific">Planktothricoides raciborskii GIHE-MW2</name>
    <dbReference type="NCBI Taxonomy" id="2792601"/>
    <lineage>
        <taxon>Bacteria</taxon>
        <taxon>Bacillati</taxon>
        <taxon>Cyanobacteriota</taxon>
        <taxon>Cyanophyceae</taxon>
        <taxon>Oscillatoriophycideae</taxon>
        <taxon>Oscillatoriales</taxon>
        <taxon>Oscillatoriaceae</taxon>
        <taxon>Planktothricoides</taxon>
    </lineage>
</organism>
<dbReference type="Pfam" id="PF03781">
    <property type="entry name" value="FGE-sulfatase"/>
    <property type="match status" value="1"/>
</dbReference>
<reference evidence="2" key="1">
    <citation type="submission" date="2024-07" db="EMBL/GenBank/DDBJ databases">
        <authorList>
            <person name="Kim Y.J."/>
            <person name="Jeong J.Y."/>
        </authorList>
    </citation>
    <scope>NUCLEOTIDE SEQUENCE</scope>
    <source>
        <strain evidence="2">GIHE-MW2</strain>
    </source>
</reference>
<dbReference type="EMBL" id="CP159837">
    <property type="protein sequence ID" value="XCM37705.1"/>
    <property type="molecule type" value="Genomic_DNA"/>
</dbReference>
<feature type="domain" description="Sulfatase-modifying factor enzyme-like" evidence="1">
    <location>
        <begin position="25"/>
        <end position="146"/>
    </location>
</feature>
<evidence type="ECO:0000259" key="1">
    <source>
        <dbReference type="Pfam" id="PF03781"/>
    </source>
</evidence>
<dbReference type="InterPro" id="IPR005532">
    <property type="entry name" value="SUMF_dom"/>
</dbReference>
<protein>
    <submittedName>
        <fullName evidence="2">Formylglycine-generating enzyme family protein</fullName>
    </submittedName>
</protein>
<proteinExistence type="predicted"/>
<evidence type="ECO:0000313" key="2">
    <source>
        <dbReference type="EMBL" id="XCM37705.1"/>
    </source>
</evidence>
<dbReference type="SUPFAM" id="SSF56436">
    <property type="entry name" value="C-type lectin-like"/>
    <property type="match status" value="1"/>
</dbReference>
<dbReference type="PANTHER" id="PTHR23150:SF19">
    <property type="entry name" value="FORMYLGLYCINE-GENERATING ENZYME"/>
    <property type="match status" value="1"/>
</dbReference>
<dbReference type="InterPro" id="IPR051043">
    <property type="entry name" value="Sulfatase_Mod_Factor_Kinase"/>
</dbReference>
<dbReference type="PANTHER" id="PTHR23150">
    <property type="entry name" value="SULFATASE MODIFYING FACTOR 1, 2"/>
    <property type="match status" value="1"/>
</dbReference>
<dbReference type="AlphaFoldDB" id="A0AAU8JES7"/>
<accession>A0AAU8JES7</accession>
<dbReference type="GO" id="GO:0120147">
    <property type="term" value="F:formylglycine-generating oxidase activity"/>
    <property type="evidence" value="ECO:0007669"/>
    <property type="project" value="TreeGrafter"/>
</dbReference>
<gene>
    <name evidence="2" type="ORF">ABWT76_000490</name>
</gene>
<dbReference type="RefSeq" id="WP_054468676.1">
    <property type="nucleotide sequence ID" value="NZ_CP159837.1"/>
</dbReference>
<dbReference type="InterPro" id="IPR016187">
    <property type="entry name" value="CTDL_fold"/>
</dbReference>